<dbReference type="SUPFAM" id="SSF47072">
    <property type="entry name" value="Cysteine alpha-hairpin motif"/>
    <property type="match status" value="1"/>
</dbReference>
<dbReference type="GeneID" id="70179933"/>
<reference evidence="2" key="1">
    <citation type="journal article" date="2021" name="Nat. Commun.">
        <title>Genetic determinants of endophytism in the Arabidopsis root mycobiome.</title>
        <authorList>
            <person name="Mesny F."/>
            <person name="Miyauchi S."/>
            <person name="Thiergart T."/>
            <person name="Pickel B."/>
            <person name="Atanasova L."/>
            <person name="Karlsson M."/>
            <person name="Huettel B."/>
            <person name="Barry K.W."/>
            <person name="Haridas S."/>
            <person name="Chen C."/>
            <person name="Bauer D."/>
            <person name="Andreopoulos W."/>
            <person name="Pangilinan J."/>
            <person name="LaButti K."/>
            <person name="Riley R."/>
            <person name="Lipzen A."/>
            <person name="Clum A."/>
            <person name="Drula E."/>
            <person name="Henrissat B."/>
            <person name="Kohler A."/>
            <person name="Grigoriev I.V."/>
            <person name="Martin F.M."/>
            <person name="Hacquard S."/>
        </authorList>
    </citation>
    <scope>NUCLEOTIDE SEQUENCE</scope>
    <source>
        <strain evidence="2">MPI-CAGE-CH-0230</strain>
    </source>
</reference>
<dbReference type="AlphaFoldDB" id="A0A9P8XZ34"/>
<keyword evidence="3" id="KW-1185">Reference proteome</keyword>
<dbReference type="InterPro" id="IPR009069">
    <property type="entry name" value="Cys_alpha_HP_mot_SF"/>
</dbReference>
<feature type="non-terminal residue" evidence="2">
    <location>
        <position position="1"/>
    </location>
</feature>
<sequence length="56" mass="6481">DCLTKNSYNESRCQHLIDALYDCCEAFYKKNGDEARTVSCPKPSLLRLKLAQRQKD</sequence>
<comment type="caution">
    <text evidence="2">The sequence shown here is derived from an EMBL/GenBank/DDBJ whole genome shotgun (WGS) entry which is preliminary data.</text>
</comment>
<dbReference type="InterPro" id="IPR027179">
    <property type="entry name" value="CMC4"/>
</dbReference>
<dbReference type="EMBL" id="JAGTJQ010000008">
    <property type="protein sequence ID" value="KAH7026355.1"/>
    <property type="molecule type" value="Genomic_DNA"/>
</dbReference>
<organism evidence="2 3">
    <name type="scientific">Microdochium trichocladiopsis</name>
    <dbReference type="NCBI Taxonomy" id="1682393"/>
    <lineage>
        <taxon>Eukaryota</taxon>
        <taxon>Fungi</taxon>
        <taxon>Dikarya</taxon>
        <taxon>Ascomycota</taxon>
        <taxon>Pezizomycotina</taxon>
        <taxon>Sordariomycetes</taxon>
        <taxon>Xylariomycetidae</taxon>
        <taxon>Xylariales</taxon>
        <taxon>Microdochiaceae</taxon>
        <taxon>Microdochium</taxon>
    </lineage>
</organism>
<evidence type="ECO:0000313" key="3">
    <source>
        <dbReference type="Proteomes" id="UP000756346"/>
    </source>
</evidence>
<evidence type="ECO:0000313" key="2">
    <source>
        <dbReference type="EMBL" id="KAH7026355.1"/>
    </source>
</evidence>
<protein>
    <recommendedName>
        <fullName evidence="1">Cx9C motif-containing protein 4, mitochondrial</fullName>
    </recommendedName>
</protein>
<dbReference type="Pfam" id="PF08991">
    <property type="entry name" value="CMC4"/>
    <property type="match status" value="1"/>
</dbReference>
<gene>
    <name evidence="2" type="ORF">B0I36DRAFT_248466</name>
</gene>
<proteinExistence type="predicted"/>
<dbReference type="RefSeq" id="XP_046009572.1">
    <property type="nucleotide sequence ID" value="XM_046150387.1"/>
</dbReference>
<name>A0A9P8XZ34_9PEZI</name>
<accession>A0A9P8XZ34</accession>
<evidence type="ECO:0000256" key="1">
    <source>
        <dbReference type="ARBA" id="ARBA00019406"/>
    </source>
</evidence>
<dbReference type="OrthoDB" id="13601at2759"/>
<dbReference type="PROSITE" id="PS51808">
    <property type="entry name" value="CHCH"/>
    <property type="match status" value="1"/>
</dbReference>
<dbReference type="Gene3D" id="1.10.287.1130">
    <property type="entry name" value="CytochromE C oxidase copper chaperone"/>
    <property type="match status" value="1"/>
</dbReference>
<dbReference type="Proteomes" id="UP000756346">
    <property type="component" value="Unassembled WGS sequence"/>
</dbReference>